<evidence type="ECO:0000256" key="3">
    <source>
        <dbReference type="ARBA" id="ARBA00022771"/>
    </source>
</evidence>
<accession>A0A835IDW2</accession>
<evidence type="ECO:0000256" key="2">
    <source>
        <dbReference type="ARBA" id="ARBA00022723"/>
    </source>
</evidence>
<evidence type="ECO:0000256" key="8">
    <source>
        <dbReference type="ARBA" id="ARBA00024019"/>
    </source>
</evidence>
<evidence type="ECO:0000313" key="11">
    <source>
        <dbReference type="EMBL" id="KAF9615109.1"/>
    </source>
</evidence>
<evidence type="ECO:0000313" key="12">
    <source>
        <dbReference type="Proteomes" id="UP000631114"/>
    </source>
</evidence>
<name>A0A835IDW2_9MAGN</name>
<dbReference type="Pfam" id="PF00320">
    <property type="entry name" value="GATA"/>
    <property type="match status" value="1"/>
</dbReference>
<dbReference type="PROSITE" id="PS50114">
    <property type="entry name" value="GATA_ZN_FINGER_2"/>
    <property type="match status" value="1"/>
</dbReference>
<dbReference type="GO" id="GO:0006355">
    <property type="term" value="P:regulation of DNA-templated transcription"/>
    <property type="evidence" value="ECO:0007669"/>
    <property type="project" value="InterPro"/>
</dbReference>
<evidence type="ECO:0000256" key="1">
    <source>
        <dbReference type="ARBA" id="ARBA00004123"/>
    </source>
</evidence>
<keyword evidence="4" id="KW-0862">Zinc</keyword>
<gene>
    <name evidence="11" type="ORF">IFM89_021680</name>
</gene>
<dbReference type="SMART" id="SM00401">
    <property type="entry name" value="ZnF_GATA"/>
    <property type="match status" value="1"/>
</dbReference>
<dbReference type="CDD" id="cd00202">
    <property type="entry name" value="ZnF_GATA"/>
    <property type="match status" value="1"/>
</dbReference>
<dbReference type="GO" id="GO:0043565">
    <property type="term" value="F:sequence-specific DNA binding"/>
    <property type="evidence" value="ECO:0007669"/>
    <property type="project" value="InterPro"/>
</dbReference>
<keyword evidence="7" id="KW-0539">Nucleus</keyword>
<dbReference type="PROSITE" id="PS00344">
    <property type="entry name" value="GATA_ZN_FINGER_1"/>
    <property type="match status" value="1"/>
</dbReference>
<evidence type="ECO:0000256" key="4">
    <source>
        <dbReference type="ARBA" id="ARBA00022833"/>
    </source>
</evidence>
<keyword evidence="12" id="KW-1185">Reference proteome</keyword>
<protein>
    <recommendedName>
        <fullName evidence="10">GATA-type domain-containing protein</fullName>
    </recommendedName>
</protein>
<dbReference type="Gene3D" id="3.30.50.10">
    <property type="entry name" value="Erythroid Transcription Factor GATA-1, subunit A"/>
    <property type="match status" value="1"/>
</dbReference>
<comment type="similarity">
    <text evidence="8">Belongs to the type IV zinc-finger family. Class B subfamily.</text>
</comment>
<reference evidence="11 12" key="1">
    <citation type="submission" date="2020-10" db="EMBL/GenBank/DDBJ databases">
        <title>The Coptis chinensis genome and diversification of protoberbering-type alkaloids.</title>
        <authorList>
            <person name="Wang B."/>
            <person name="Shu S."/>
            <person name="Song C."/>
            <person name="Liu Y."/>
        </authorList>
    </citation>
    <scope>NUCLEOTIDE SEQUENCE [LARGE SCALE GENOMIC DNA]</scope>
    <source>
        <strain evidence="11">HL-2020</strain>
        <tissue evidence="11">Leaf</tissue>
    </source>
</reference>
<evidence type="ECO:0000256" key="5">
    <source>
        <dbReference type="ARBA" id="ARBA00023015"/>
    </source>
</evidence>
<dbReference type="GO" id="GO:0008270">
    <property type="term" value="F:zinc ion binding"/>
    <property type="evidence" value="ECO:0007669"/>
    <property type="project" value="UniProtKB-KW"/>
</dbReference>
<dbReference type="AlphaFoldDB" id="A0A835IDW2"/>
<comment type="subcellular location">
    <subcellularLocation>
        <location evidence="1">Nucleus</location>
    </subcellularLocation>
</comment>
<evidence type="ECO:0000256" key="7">
    <source>
        <dbReference type="ARBA" id="ARBA00023242"/>
    </source>
</evidence>
<keyword evidence="2" id="KW-0479">Metal-binding</keyword>
<dbReference type="PANTHER" id="PTHR47255:SF4">
    <property type="entry name" value="GATA ZINC FINGER DOMAIN-CONTAINING PROTEIN 12"/>
    <property type="match status" value="1"/>
</dbReference>
<dbReference type="FunFam" id="3.30.50.10:FF:000055">
    <property type="entry name" value="GATA transcription factor 21"/>
    <property type="match status" value="1"/>
</dbReference>
<organism evidence="11 12">
    <name type="scientific">Coptis chinensis</name>
    <dbReference type="NCBI Taxonomy" id="261450"/>
    <lineage>
        <taxon>Eukaryota</taxon>
        <taxon>Viridiplantae</taxon>
        <taxon>Streptophyta</taxon>
        <taxon>Embryophyta</taxon>
        <taxon>Tracheophyta</taxon>
        <taxon>Spermatophyta</taxon>
        <taxon>Magnoliopsida</taxon>
        <taxon>Ranunculales</taxon>
        <taxon>Ranunculaceae</taxon>
        <taxon>Coptidoideae</taxon>
        <taxon>Coptis</taxon>
    </lineage>
</organism>
<keyword evidence="6" id="KW-0804">Transcription</keyword>
<evidence type="ECO:0000256" key="9">
    <source>
        <dbReference type="PROSITE-ProRule" id="PRU00094"/>
    </source>
</evidence>
<dbReference type="EMBL" id="JADFTS010000003">
    <property type="protein sequence ID" value="KAF9615109.1"/>
    <property type="molecule type" value="Genomic_DNA"/>
</dbReference>
<proteinExistence type="inferred from homology"/>
<dbReference type="OrthoDB" id="2162994at2759"/>
<evidence type="ECO:0000256" key="6">
    <source>
        <dbReference type="ARBA" id="ARBA00023163"/>
    </source>
</evidence>
<keyword evidence="3 9" id="KW-0863">Zinc-finger</keyword>
<dbReference type="Proteomes" id="UP000631114">
    <property type="component" value="Unassembled WGS sequence"/>
</dbReference>
<dbReference type="SUPFAM" id="SSF57716">
    <property type="entry name" value="Glucocorticoid receptor-like (DNA-binding domain)"/>
    <property type="match status" value="1"/>
</dbReference>
<dbReference type="InterPro" id="IPR013088">
    <property type="entry name" value="Znf_NHR/GATA"/>
</dbReference>
<keyword evidence="5" id="KW-0805">Transcription regulation</keyword>
<comment type="caution">
    <text evidence="11">The sequence shown here is derived from an EMBL/GenBank/DDBJ whole genome shotgun (WGS) entry which is preliminary data.</text>
</comment>
<dbReference type="GO" id="GO:0005634">
    <property type="term" value="C:nucleus"/>
    <property type="evidence" value="ECO:0007669"/>
    <property type="project" value="UniProtKB-SubCell"/>
</dbReference>
<evidence type="ECO:0000259" key="10">
    <source>
        <dbReference type="PROSITE" id="PS50114"/>
    </source>
</evidence>
<sequence>MSFRPHLAFAPTLLKQIYLTNHQSSFSSFCTPYLFLSCVSPSPTSMTPTYLHPSPPSFLLEDPNQFQAQEVQQLYNREQDQEVGMYVLREESSDEILSSTHSTGQSDDGSYSFKLSSCKQEHEVIKEENQNVLSVKWMSSKLRLMKKMINTERTVVDKPTQTTSWALDTDNSSNSSSCTIIRTCSDCNTTKTPLWRSGPRGPKSLCNACGIRQRKARRARAAAEAGANDTLLVASESSSTHSSKLHFKAKRCKLTARRSPKKLCFNDLALRISKNTAYHRVYPQDEKEAAILLMALSCNLAHG</sequence>
<dbReference type="InterPro" id="IPR052138">
    <property type="entry name" value="GATA_ZnFinger_Domain"/>
</dbReference>
<feature type="domain" description="GATA-type" evidence="10">
    <location>
        <begin position="182"/>
        <end position="220"/>
    </location>
</feature>
<dbReference type="PANTHER" id="PTHR47255">
    <property type="entry name" value="GATA TRANSCRIPTION FACTOR 22-RELATED"/>
    <property type="match status" value="1"/>
</dbReference>
<dbReference type="InterPro" id="IPR000679">
    <property type="entry name" value="Znf_GATA"/>
</dbReference>